<keyword evidence="2" id="KW-0673">Quorum sensing</keyword>
<feature type="transmembrane region" description="Helical" evidence="8">
    <location>
        <begin position="147"/>
        <end position="164"/>
    </location>
</feature>
<keyword evidence="4 8" id="KW-0812">Transmembrane</keyword>
<proteinExistence type="predicted"/>
<keyword evidence="3" id="KW-0645">Protease</keyword>
<dbReference type="InterPro" id="IPR006741">
    <property type="entry name" value="AgrB"/>
</dbReference>
<name>A0ABT1Y842_9FIRM</name>
<evidence type="ECO:0000256" key="6">
    <source>
        <dbReference type="ARBA" id="ARBA00022989"/>
    </source>
</evidence>
<keyword evidence="5" id="KW-0378">Hydrolase</keyword>
<feature type="transmembrane region" description="Helical" evidence="8">
    <location>
        <begin position="80"/>
        <end position="99"/>
    </location>
</feature>
<keyword evidence="6 8" id="KW-1133">Transmembrane helix</keyword>
<dbReference type="Pfam" id="PF04647">
    <property type="entry name" value="AgrB"/>
    <property type="match status" value="1"/>
</dbReference>
<evidence type="ECO:0000256" key="1">
    <source>
        <dbReference type="ARBA" id="ARBA00022475"/>
    </source>
</evidence>
<feature type="transmembrane region" description="Helical" evidence="8">
    <location>
        <begin position="170"/>
        <end position="187"/>
    </location>
</feature>
<evidence type="ECO:0000256" key="4">
    <source>
        <dbReference type="ARBA" id="ARBA00022692"/>
    </source>
</evidence>
<feature type="transmembrane region" description="Helical" evidence="8">
    <location>
        <begin position="35"/>
        <end position="68"/>
    </location>
</feature>
<dbReference type="SMART" id="SM00793">
    <property type="entry name" value="AgrB"/>
    <property type="match status" value="1"/>
</dbReference>
<evidence type="ECO:0000256" key="3">
    <source>
        <dbReference type="ARBA" id="ARBA00022670"/>
    </source>
</evidence>
<protein>
    <submittedName>
        <fullName evidence="9">Accessory gene regulator B family protein</fullName>
    </submittedName>
</protein>
<sequence>MGYSKLSTGIASYLGQELNLDQEKETVIAYSLDNILLAITGFVLIVLVGALFGAALPAAITALAGGVLRRFSGGVHAATPIKCMLFSSLGYGLASALGFHLSQRVAPAMGFFILPFVFALIVVFLYAPVDSPAKPIHDLKLKKRLKLGSILFILLMLLLVISLESTTIKVAVTVGILIQSCTLFPVFNTH</sequence>
<feature type="transmembrane region" description="Helical" evidence="8">
    <location>
        <begin position="105"/>
        <end position="127"/>
    </location>
</feature>
<accession>A0ABT1Y842</accession>
<keyword evidence="10" id="KW-1185">Reference proteome</keyword>
<organism evidence="9 10">
    <name type="scientific">Dehalobacterium formicoaceticum</name>
    <dbReference type="NCBI Taxonomy" id="51515"/>
    <lineage>
        <taxon>Bacteria</taxon>
        <taxon>Bacillati</taxon>
        <taxon>Bacillota</taxon>
        <taxon>Clostridia</taxon>
        <taxon>Eubacteriales</taxon>
        <taxon>Peptococcaceae</taxon>
        <taxon>Dehalobacterium</taxon>
    </lineage>
</organism>
<dbReference type="Proteomes" id="UP001524944">
    <property type="component" value="Unassembled WGS sequence"/>
</dbReference>
<evidence type="ECO:0000256" key="2">
    <source>
        <dbReference type="ARBA" id="ARBA00022654"/>
    </source>
</evidence>
<reference evidence="9 10" key="1">
    <citation type="submission" date="2022-08" db="EMBL/GenBank/DDBJ databases">
        <title>Proteogenomics of the novel Dehalobacterium formicoaceticum strain EZ94 highlights a key role of methyltransferases during anaerobic dichloromethane degradation.</title>
        <authorList>
            <person name="Wasmund K."/>
        </authorList>
    </citation>
    <scope>NUCLEOTIDE SEQUENCE [LARGE SCALE GENOMIC DNA]</scope>
    <source>
        <strain evidence="9 10">EZ94</strain>
    </source>
</reference>
<comment type="caution">
    <text evidence="9">The sequence shown here is derived from an EMBL/GenBank/DDBJ whole genome shotgun (WGS) entry which is preliminary data.</text>
</comment>
<evidence type="ECO:0000256" key="7">
    <source>
        <dbReference type="ARBA" id="ARBA00023136"/>
    </source>
</evidence>
<keyword evidence="1" id="KW-1003">Cell membrane</keyword>
<evidence type="ECO:0000256" key="8">
    <source>
        <dbReference type="SAM" id="Phobius"/>
    </source>
</evidence>
<dbReference type="EMBL" id="JANPWE010000006">
    <property type="protein sequence ID" value="MCR6546250.1"/>
    <property type="molecule type" value="Genomic_DNA"/>
</dbReference>
<evidence type="ECO:0000313" key="9">
    <source>
        <dbReference type="EMBL" id="MCR6546250.1"/>
    </source>
</evidence>
<keyword evidence="7 8" id="KW-0472">Membrane</keyword>
<gene>
    <name evidence="9" type="ORF">NVS47_12130</name>
</gene>
<evidence type="ECO:0000256" key="5">
    <source>
        <dbReference type="ARBA" id="ARBA00022801"/>
    </source>
</evidence>
<evidence type="ECO:0000313" key="10">
    <source>
        <dbReference type="Proteomes" id="UP001524944"/>
    </source>
</evidence>
<dbReference type="RefSeq" id="WP_257913765.1">
    <property type="nucleotide sequence ID" value="NZ_JANPWE010000006.1"/>
</dbReference>